<dbReference type="PANTHER" id="PTHR43607">
    <property type="entry name" value="V-TYPE PROTON ATPASE CATALYTIC SUBUNIT A"/>
    <property type="match status" value="1"/>
</dbReference>
<dbReference type="Pfam" id="PF02874">
    <property type="entry name" value="ATP-synt_ab_N"/>
    <property type="match status" value="1"/>
</dbReference>
<protein>
    <recommendedName>
        <fullName evidence="10">ATPase F1/V1/A1 complex alpha/beta subunit N-terminal domain-containing protein</fullName>
    </recommendedName>
</protein>
<feature type="non-terminal residue" evidence="9">
    <location>
        <position position="117"/>
    </location>
</feature>
<accession>X0UGS2</accession>
<evidence type="ECO:0000256" key="6">
    <source>
        <dbReference type="ARBA" id="ARBA00023065"/>
    </source>
</evidence>
<dbReference type="Gene3D" id="3.40.50.300">
    <property type="entry name" value="P-loop containing nucleotide triphosphate hydrolases"/>
    <property type="match status" value="1"/>
</dbReference>
<comment type="caution">
    <text evidence="9">The sequence shown here is derived from an EMBL/GenBank/DDBJ whole genome shotgun (WGS) entry which is preliminary data.</text>
</comment>
<evidence type="ECO:0000256" key="3">
    <source>
        <dbReference type="ARBA" id="ARBA00022741"/>
    </source>
</evidence>
<proteinExistence type="inferred from homology"/>
<keyword evidence="4" id="KW-0067">ATP-binding</keyword>
<dbReference type="InterPro" id="IPR031686">
    <property type="entry name" value="ATP-synth_a_Xtn"/>
</dbReference>
<evidence type="ECO:0000256" key="1">
    <source>
        <dbReference type="ARBA" id="ARBA00008936"/>
    </source>
</evidence>
<evidence type="ECO:0000259" key="8">
    <source>
        <dbReference type="Pfam" id="PF16886"/>
    </source>
</evidence>
<feature type="domain" description="ATPsynthase alpha/beta subunit barrel-sandwich" evidence="8">
    <location>
        <begin position="70"/>
        <end position="117"/>
    </location>
</feature>
<dbReference type="Gene3D" id="2.40.50.100">
    <property type="match status" value="1"/>
</dbReference>
<keyword evidence="3" id="KW-0547">Nucleotide-binding</keyword>
<dbReference type="InterPro" id="IPR022878">
    <property type="entry name" value="V-ATPase_asu"/>
</dbReference>
<dbReference type="InterPro" id="IPR004100">
    <property type="entry name" value="ATPase_F1/V1/A1_a/bsu_N"/>
</dbReference>
<dbReference type="PANTHER" id="PTHR43607:SF1">
    <property type="entry name" value="H(+)-TRANSPORTING TWO-SECTOR ATPASE"/>
    <property type="match status" value="1"/>
</dbReference>
<dbReference type="GO" id="GO:0005524">
    <property type="term" value="F:ATP binding"/>
    <property type="evidence" value="ECO:0007669"/>
    <property type="project" value="UniProtKB-KW"/>
</dbReference>
<keyword evidence="2" id="KW-0813">Transport</keyword>
<evidence type="ECO:0000259" key="7">
    <source>
        <dbReference type="Pfam" id="PF02874"/>
    </source>
</evidence>
<keyword evidence="5" id="KW-1278">Translocase</keyword>
<keyword evidence="6" id="KW-0406">Ion transport</keyword>
<sequence length="117" mass="12821">MEIRGNNASIQVYEETGGLKPGEPVQSTNQALSVELAPGLLGTIYDGIQRPLDLIKAMEGDFISRGIEAPAIEREKEWDFRPKVKEDDEVEAGDILGTVQETEIIEHHILVPVGIKG</sequence>
<dbReference type="EMBL" id="BARS01013862">
    <property type="protein sequence ID" value="GAF87725.1"/>
    <property type="molecule type" value="Genomic_DNA"/>
</dbReference>
<dbReference type="Gene3D" id="2.30.30.650">
    <property type="match status" value="1"/>
</dbReference>
<feature type="domain" description="ATPase F1/V1/A1 complex alpha/beta subunit N-terminal" evidence="7">
    <location>
        <begin position="2"/>
        <end position="29"/>
    </location>
</feature>
<evidence type="ECO:0000313" key="9">
    <source>
        <dbReference type="EMBL" id="GAF87725.1"/>
    </source>
</evidence>
<dbReference type="AlphaFoldDB" id="X0UGS2"/>
<comment type="similarity">
    <text evidence="1">Belongs to the ATPase alpha/beta chains family.</text>
</comment>
<dbReference type="InterPro" id="IPR027417">
    <property type="entry name" value="P-loop_NTPase"/>
</dbReference>
<evidence type="ECO:0000256" key="5">
    <source>
        <dbReference type="ARBA" id="ARBA00022967"/>
    </source>
</evidence>
<dbReference type="GO" id="GO:0046961">
    <property type="term" value="F:proton-transporting ATPase activity, rotational mechanism"/>
    <property type="evidence" value="ECO:0007669"/>
    <property type="project" value="InterPro"/>
</dbReference>
<evidence type="ECO:0000256" key="2">
    <source>
        <dbReference type="ARBA" id="ARBA00022448"/>
    </source>
</evidence>
<evidence type="ECO:0000256" key="4">
    <source>
        <dbReference type="ARBA" id="ARBA00022840"/>
    </source>
</evidence>
<gene>
    <name evidence="9" type="ORF">S01H1_23783</name>
</gene>
<evidence type="ECO:0008006" key="10">
    <source>
        <dbReference type="Google" id="ProtNLM"/>
    </source>
</evidence>
<reference evidence="9" key="1">
    <citation type="journal article" date="2014" name="Front. Microbiol.">
        <title>High frequency of phylogenetically diverse reductive dehalogenase-homologous genes in deep subseafloor sedimentary metagenomes.</title>
        <authorList>
            <person name="Kawai M."/>
            <person name="Futagami T."/>
            <person name="Toyoda A."/>
            <person name="Takaki Y."/>
            <person name="Nishi S."/>
            <person name="Hori S."/>
            <person name="Arai W."/>
            <person name="Tsubouchi T."/>
            <person name="Morono Y."/>
            <person name="Uchiyama I."/>
            <person name="Ito T."/>
            <person name="Fujiyama A."/>
            <person name="Inagaki F."/>
            <person name="Takami H."/>
        </authorList>
    </citation>
    <scope>NUCLEOTIDE SEQUENCE</scope>
    <source>
        <strain evidence="9">Expedition CK06-06</strain>
    </source>
</reference>
<dbReference type="GO" id="GO:0046034">
    <property type="term" value="P:ATP metabolic process"/>
    <property type="evidence" value="ECO:0007669"/>
    <property type="project" value="InterPro"/>
</dbReference>
<name>X0UGS2_9ZZZZ</name>
<organism evidence="9">
    <name type="scientific">marine sediment metagenome</name>
    <dbReference type="NCBI Taxonomy" id="412755"/>
    <lineage>
        <taxon>unclassified sequences</taxon>
        <taxon>metagenomes</taxon>
        <taxon>ecological metagenomes</taxon>
    </lineage>
</organism>
<dbReference type="Pfam" id="PF16886">
    <property type="entry name" value="ATP-synt_ab_Xtn"/>
    <property type="match status" value="1"/>
</dbReference>